<comment type="caution">
    <text evidence="2">The sequence shown here is derived from an EMBL/GenBank/DDBJ whole genome shotgun (WGS) entry which is preliminary data.</text>
</comment>
<dbReference type="GO" id="GO:0008168">
    <property type="term" value="F:methyltransferase activity"/>
    <property type="evidence" value="ECO:0007669"/>
    <property type="project" value="UniProtKB-KW"/>
</dbReference>
<name>A0ABW5CV68_9BACT</name>
<dbReference type="GO" id="GO:0032259">
    <property type="term" value="P:methylation"/>
    <property type="evidence" value="ECO:0007669"/>
    <property type="project" value="UniProtKB-KW"/>
</dbReference>
<gene>
    <name evidence="2" type="ORF">ACFSKP_08850</name>
</gene>
<proteinExistence type="predicted"/>
<dbReference type="Gene3D" id="3.40.50.150">
    <property type="entry name" value="Vaccinia Virus protein VP39"/>
    <property type="match status" value="1"/>
</dbReference>
<feature type="domain" description="Methyltransferase type 11" evidence="1">
    <location>
        <begin position="77"/>
        <end position="146"/>
    </location>
</feature>
<dbReference type="Pfam" id="PF08241">
    <property type="entry name" value="Methyltransf_11"/>
    <property type="match status" value="1"/>
</dbReference>
<dbReference type="Proteomes" id="UP001597374">
    <property type="component" value="Unassembled WGS sequence"/>
</dbReference>
<protein>
    <submittedName>
        <fullName evidence="2">Methyltransferase domain-containing protein</fullName>
    </submittedName>
</protein>
<reference evidence="3" key="1">
    <citation type="journal article" date="2019" name="Int. J. Syst. Evol. Microbiol.">
        <title>The Global Catalogue of Microorganisms (GCM) 10K type strain sequencing project: providing services to taxonomists for standard genome sequencing and annotation.</title>
        <authorList>
            <consortium name="The Broad Institute Genomics Platform"/>
            <consortium name="The Broad Institute Genome Sequencing Center for Infectious Disease"/>
            <person name="Wu L."/>
            <person name="Ma J."/>
        </authorList>
    </citation>
    <scope>NUCLEOTIDE SEQUENCE [LARGE SCALE GENOMIC DNA]</scope>
    <source>
        <strain evidence="3">CGMCC 4.1782</strain>
    </source>
</reference>
<organism evidence="2 3">
    <name type="scientific">Pontibacter ruber</name>
    <dbReference type="NCBI Taxonomy" id="1343895"/>
    <lineage>
        <taxon>Bacteria</taxon>
        <taxon>Pseudomonadati</taxon>
        <taxon>Bacteroidota</taxon>
        <taxon>Cytophagia</taxon>
        <taxon>Cytophagales</taxon>
        <taxon>Hymenobacteraceae</taxon>
        <taxon>Pontibacter</taxon>
    </lineage>
</organism>
<keyword evidence="2" id="KW-0489">Methyltransferase</keyword>
<dbReference type="EMBL" id="JBHUIM010000001">
    <property type="protein sequence ID" value="MFD2246361.1"/>
    <property type="molecule type" value="Genomic_DNA"/>
</dbReference>
<dbReference type="InterPro" id="IPR013216">
    <property type="entry name" value="Methyltransf_11"/>
</dbReference>
<dbReference type="RefSeq" id="WP_250428071.1">
    <property type="nucleotide sequence ID" value="NZ_JALPRR010000001.1"/>
</dbReference>
<dbReference type="InterPro" id="IPR029063">
    <property type="entry name" value="SAM-dependent_MTases_sf"/>
</dbReference>
<keyword evidence="2" id="KW-0808">Transferase</keyword>
<evidence type="ECO:0000313" key="2">
    <source>
        <dbReference type="EMBL" id="MFD2246361.1"/>
    </source>
</evidence>
<evidence type="ECO:0000259" key="1">
    <source>
        <dbReference type="Pfam" id="PF08241"/>
    </source>
</evidence>
<evidence type="ECO:0000313" key="3">
    <source>
        <dbReference type="Proteomes" id="UP001597374"/>
    </source>
</evidence>
<dbReference type="SUPFAM" id="SSF53335">
    <property type="entry name" value="S-adenosyl-L-methionine-dependent methyltransferases"/>
    <property type="match status" value="1"/>
</dbReference>
<accession>A0ABW5CV68</accession>
<dbReference type="CDD" id="cd02440">
    <property type="entry name" value="AdoMet_MTases"/>
    <property type="match status" value="1"/>
</dbReference>
<sequence length="232" mass="27095">MKAIKTVIKGIPVFKKLANKLATVLHFQRGTWSKNYWEMRYARGGNSGSGSYNRLATFKAEVLNLFVEKHNIHSVIEFGCGDGNQLSLANYRKYIGIDVSPTIIEKCKRKFASDDTKEFFVYHPDMLKGNASRFQSELSLSIDVIFHVVEDRMFEIYMSDLFKYASKYVIVYSSNHDSNHTIHVKHRKFSAWVERNKPNWELVQKIENKYKFDPEDPDNTSFCDFYIFQKLA</sequence>
<keyword evidence="3" id="KW-1185">Reference proteome</keyword>